<evidence type="ECO:0000313" key="2">
    <source>
        <dbReference type="Proteomes" id="UP000178776"/>
    </source>
</evidence>
<dbReference type="STRING" id="1108595.BKX93_00915"/>
<dbReference type="AlphaFoldDB" id="A0A1D9LBP4"/>
<dbReference type="InterPro" id="IPR052158">
    <property type="entry name" value="INH-QAR"/>
</dbReference>
<dbReference type="GeneID" id="68839787"/>
<dbReference type="SUPFAM" id="SSF52317">
    <property type="entry name" value="Class I glutamine amidotransferase-like"/>
    <property type="match status" value="1"/>
</dbReference>
<dbReference type="RefSeq" id="WP_046155794.1">
    <property type="nucleotide sequence ID" value="NZ_CP017707.1"/>
</dbReference>
<reference evidence="1 2" key="1">
    <citation type="submission" date="2016-10" db="EMBL/GenBank/DDBJ databases">
        <title>Chromobacterium muskegensis sp. nov., an insecticidal bacterium isolated from Sphagnum bogs.</title>
        <authorList>
            <person name="Sparks M.E."/>
            <person name="Blackburn M.B."/>
            <person name="Gundersen-Rindal D.E."/>
            <person name="Mitchell A."/>
            <person name="Farrar R."/>
            <person name="Kuhar D."/>
        </authorList>
    </citation>
    <scope>NUCLEOTIDE SEQUENCE [LARGE SCALE GENOMIC DNA]</scope>
    <source>
        <strain evidence="1 2">21-1</strain>
    </source>
</reference>
<name>A0A1D9LBP4_9NEIS</name>
<dbReference type="InterPro" id="IPR029062">
    <property type="entry name" value="Class_I_gatase-like"/>
</dbReference>
<organism evidence="1 2">
    <name type="scientific">Chromobacterium vaccinii</name>
    <dbReference type="NCBI Taxonomy" id="1108595"/>
    <lineage>
        <taxon>Bacteria</taxon>
        <taxon>Pseudomonadati</taxon>
        <taxon>Pseudomonadota</taxon>
        <taxon>Betaproteobacteria</taxon>
        <taxon>Neisseriales</taxon>
        <taxon>Chromobacteriaceae</taxon>
        <taxon>Chromobacterium</taxon>
    </lineage>
</organism>
<dbReference type="Gene3D" id="3.40.50.880">
    <property type="match status" value="1"/>
</dbReference>
<evidence type="ECO:0000313" key="1">
    <source>
        <dbReference type="EMBL" id="AOZ48697.1"/>
    </source>
</evidence>
<protein>
    <submittedName>
        <fullName evidence="1">AraC family transcriptional regulator</fullName>
    </submittedName>
</protein>
<dbReference type="PANTHER" id="PTHR43130:SF2">
    <property type="entry name" value="DJ-1_PFPI DOMAIN-CONTAINING PROTEIN"/>
    <property type="match status" value="1"/>
</dbReference>
<dbReference type="Proteomes" id="UP000178776">
    <property type="component" value="Chromosome"/>
</dbReference>
<dbReference type="EMBL" id="CP017707">
    <property type="protein sequence ID" value="AOZ48697.1"/>
    <property type="molecule type" value="Genomic_DNA"/>
</dbReference>
<accession>A0A1D9LBP4</accession>
<dbReference type="PANTHER" id="PTHR43130">
    <property type="entry name" value="ARAC-FAMILY TRANSCRIPTIONAL REGULATOR"/>
    <property type="match status" value="1"/>
</dbReference>
<proteinExistence type="predicted"/>
<dbReference type="KEGG" id="cvc:BKX93_00915"/>
<sequence length="203" mass="21817">MDIAIITLDCFNELDSMIAAGILGRMSPQGWNVRICSPVPVIQSRSGTRVERQEDLSYAHRADAVLIGSGWRTRDWVADDAIMSQLKLDPSRQLIGSQCSGALVLHRLGLLADGVACTDGMTRPMLEQLGIRVPSAAFRVAGNIATAGGCLSSQYLAAWVLLRLAGEAKTREILSYIAPVGEEDAFVQRALSIVSAAPEPVLR</sequence>
<dbReference type="GO" id="GO:0006355">
    <property type="term" value="P:regulation of DNA-templated transcription"/>
    <property type="evidence" value="ECO:0007669"/>
    <property type="project" value="TreeGrafter"/>
</dbReference>
<gene>
    <name evidence="1" type="ORF">BKX93_00915</name>
</gene>